<organism evidence="1 2">
    <name type="scientific">Flavobacterium pectinovorum</name>
    <dbReference type="NCBI Taxonomy" id="29533"/>
    <lineage>
        <taxon>Bacteria</taxon>
        <taxon>Pseudomonadati</taxon>
        <taxon>Bacteroidota</taxon>
        <taxon>Flavobacteriia</taxon>
        <taxon>Flavobacteriales</taxon>
        <taxon>Flavobacteriaceae</taxon>
        <taxon>Flavobacterium</taxon>
    </lineage>
</organism>
<dbReference type="RefSeq" id="WP_140511399.1">
    <property type="nucleotide sequence ID" value="NZ_RCZH01000020.1"/>
</dbReference>
<proteinExistence type="predicted"/>
<keyword evidence="2" id="KW-1185">Reference proteome</keyword>
<gene>
    <name evidence="1" type="ORF">EAH81_23655</name>
</gene>
<dbReference type="AlphaFoldDB" id="A0A502EBS0"/>
<sequence length="534" mass="60890">MEKIKNFSSEEICLQLEYILNFKSFKNSPTLTNFLSYIVHETINEREEFLKEYSIAVNVLKRSSNFNSNDDAAVRIHAGRLRRTLNDYYLSDGTQDSIIISIPKGGYIPEFKIPQKLLVLPSFVPYSSTDSFNPTVAIFPFQCTPKRKDADLFAALLRNELTAELSRFEDITVIGYYSPDVITKINDNILQAGKLSGADYIITGSIQYSEQKMRVRIILLITATGEIMMTKSIEKEIVSDIFDIQDEIIKSVITSIGGYYGLIFQEMEKAAPEKVSKNISIWKGIYNYYKYQRSYSIENYKIALISLRHAVVQHPQHAVSWAMLGEVYLNGAGLDIKDIDNPIEEGYRCCMEALKIDPSCQHGFYTLTLAHVFKKEKEECLIAARQCIQLNPNCSVIVSGVAVMLICAGYFEEGFTILEKTIKLNPHYPWWINCGFSFYYLHKKDYATAYYWANKIDSQETFWDPLLKSSSLALMNQNSSAETQLLKLLELEPETPINIKIMLSTLLLSDDLVEQIILGLNKAGLMEIQKILVK</sequence>
<dbReference type="OrthoDB" id="1295312at2"/>
<evidence type="ECO:0000313" key="2">
    <source>
        <dbReference type="Proteomes" id="UP000319700"/>
    </source>
</evidence>
<reference evidence="1 2" key="1">
    <citation type="journal article" date="2019" name="Environ. Microbiol.">
        <title>Species interactions and distinct microbial communities in high Arctic permafrost affected cryosols are associated with the CH4 and CO2 gas fluxes.</title>
        <authorList>
            <person name="Altshuler I."/>
            <person name="Hamel J."/>
            <person name="Turney S."/>
            <person name="Magnuson E."/>
            <person name="Levesque R."/>
            <person name="Greer C."/>
            <person name="Whyte L.G."/>
        </authorList>
    </citation>
    <scope>NUCLEOTIDE SEQUENCE [LARGE SCALE GENOMIC DNA]</scope>
    <source>
        <strain evidence="1 2">42</strain>
    </source>
</reference>
<protein>
    <recommendedName>
        <fullName evidence="3">TolB amino-terminal domain-containing protein</fullName>
    </recommendedName>
</protein>
<comment type="caution">
    <text evidence="1">The sequence shown here is derived from an EMBL/GenBank/DDBJ whole genome shotgun (WGS) entry which is preliminary data.</text>
</comment>
<dbReference type="InterPro" id="IPR011990">
    <property type="entry name" value="TPR-like_helical_dom_sf"/>
</dbReference>
<accession>A0A502EBS0</accession>
<dbReference type="Gene3D" id="1.25.40.10">
    <property type="entry name" value="Tetratricopeptide repeat domain"/>
    <property type="match status" value="1"/>
</dbReference>
<dbReference type="PANTHER" id="PTHR12558">
    <property type="entry name" value="CELL DIVISION CYCLE 16,23,27"/>
    <property type="match status" value="1"/>
</dbReference>
<dbReference type="PANTHER" id="PTHR12558:SF13">
    <property type="entry name" value="CELL DIVISION CYCLE PROTEIN 27 HOMOLOG"/>
    <property type="match status" value="1"/>
</dbReference>
<dbReference type="SUPFAM" id="SSF48452">
    <property type="entry name" value="TPR-like"/>
    <property type="match status" value="1"/>
</dbReference>
<dbReference type="EMBL" id="RCZH01000020">
    <property type="protein sequence ID" value="TPG33946.1"/>
    <property type="molecule type" value="Genomic_DNA"/>
</dbReference>
<evidence type="ECO:0000313" key="1">
    <source>
        <dbReference type="EMBL" id="TPG33946.1"/>
    </source>
</evidence>
<name>A0A502EBS0_9FLAO</name>
<dbReference type="Proteomes" id="UP000319700">
    <property type="component" value="Unassembled WGS sequence"/>
</dbReference>
<evidence type="ECO:0008006" key="3">
    <source>
        <dbReference type="Google" id="ProtNLM"/>
    </source>
</evidence>